<dbReference type="PANTHER" id="PTHR24070">
    <property type="entry name" value="RAS, DI-RAS, AND RHEB FAMILY MEMBERS OF SMALL GTPASE SUPERFAMILY"/>
    <property type="match status" value="1"/>
</dbReference>
<dbReference type="GO" id="GO:0005525">
    <property type="term" value="F:GTP binding"/>
    <property type="evidence" value="ECO:0007669"/>
    <property type="project" value="UniProtKB-KW"/>
</dbReference>
<comment type="caution">
    <text evidence="4">The sequence shown here is derived from an EMBL/GenBank/DDBJ whole genome shotgun (WGS) entry which is preliminary data.</text>
</comment>
<dbReference type="SUPFAM" id="SSF52540">
    <property type="entry name" value="P-loop containing nucleoside triphosphate hydrolases"/>
    <property type="match status" value="1"/>
</dbReference>
<dbReference type="SMART" id="SM00175">
    <property type="entry name" value="RAB"/>
    <property type="match status" value="1"/>
</dbReference>
<keyword evidence="1" id="KW-0547">Nucleotide-binding</keyword>
<dbReference type="Gene3D" id="3.40.50.300">
    <property type="entry name" value="P-loop containing nucleotide triphosphate hydrolases"/>
    <property type="match status" value="1"/>
</dbReference>
<evidence type="ECO:0000256" key="1">
    <source>
        <dbReference type="ARBA" id="ARBA00022741"/>
    </source>
</evidence>
<sequence>MGSIVWSDDESQYIRAILKWRDEPQDDRMVDKPSGAPIRFAPETRGWHPVGEFRILVLGAQGVGKTSLLTRFCTGHFSTSASSASPAKPPIICPLSGGSCRHPIEIDSQIYALDALELPAAHLINRTGTENDDAAAQRPLLLEQVVGITEATILVYDVRRPETLRQCLTAAERVRRTVGTREYGLVLVGNKSDDNFGVDSEAVAGDTATRHDGEDSQGDRASEDGTQYEEGENEDRATRAGRKQPGDHPAVTFAEGSSAAAALPLRCVFIEASARAGKDVTGVFALAGREVLRTRRINTQRRLQAERDAVLRMQARRRRAARELSLDSSAGDDSDVRTGKTVRLGFWRTVATPFFTRCGEGDGEKRRYGWWMLISTGSWEPTL</sequence>
<dbReference type="InterPro" id="IPR027417">
    <property type="entry name" value="P-loop_NTPase"/>
</dbReference>
<dbReference type="Proteomes" id="UP001174694">
    <property type="component" value="Unassembled WGS sequence"/>
</dbReference>
<dbReference type="SMART" id="SM00173">
    <property type="entry name" value="RAS"/>
    <property type="match status" value="1"/>
</dbReference>
<evidence type="ECO:0000256" key="3">
    <source>
        <dbReference type="SAM" id="MobiDB-lite"/>
    </source>
</evidence>
<accession>A0AA38S5T2</accession>
<dbReference type="PROSITE" id="PS51419">
    <property type="entry name" value="RAB"/>
    <property type="match status" value="1"/>
</dbReference>
<dbReference type="GO" id="GO:0007165">
    <property type="term" value="P:signal transduction"/>
    <property type="evidence" value="ECO:0007669"/>
    <property type="project" value="InterPro"/>
</dbReference>
<dbReference type="AlphaFoldDB" id="A0AA38S5T2"/>
<evidence type="ECO:0000256" key="2">
    <source>
        <dbReference type="ARBA" id="ARBA00023134"/>
    </source>
</evidence>
<dbReference type="GO" id="GO:0003924">
    <property type="term" value="F:GTPase activity"/>
    <property type="evidence" value="ECO:0007669"/>
    <property type="project" value="InterPro"/>
</dbReference>
<proteinExistence type="predicted"/>
<dbReference type="InterPro" id="IPR020849">
    <property type="entry name" value="Small_GTPase_Ras-type"/>
</dbReference>
<organism evidence="4 5">
    <name type="scientific">Pleurostoma richardsiae</name>
    <dbReference type="NCBI Taxonomy" id="41990"/>
    <lineage>
        <taxon>Eukaryota</taxon>
        <taxon>Fungi</taxon>
        <taxon>Dikarya</taxon>
        <taxon>Ascomycota</taxon>
        <taxon>Pezizomycotina</taxon>
        <taxon>Sordariomycetes</taxon>
        <taxon>Sordariomycetidae</taxon>
        <taxon>Calosphaeriales</taxon>
        <taxon>Pleurostomataceae</taxon>
        <taxon>Pleurostoma</taxon>
    </lineage>
</organism>
<protein>
    <submittedName>
        <fullName evidence="4">Uncharacterized protein</fullName>
    </submittedName>
</protein>
<dbReference type="GO" id="GO:0016020">
    <property type="term" value="C:membrane"/>
    <property type="evidence" value="ECO:0007669"/>
    <property type="project" value="InterPro"/>
</dbReference>
<feature type="compositionally biased region" description="Basic and acidic residues" evidence="3">
    <location>
        <begin position="208"/>
        <end position="223"/>
    </location>
</feature>
<dbReference type="PRINTS" id="PR00449">
    <property type="entry name" value="RASTRNSFRMNG"/>
</dbReference>
<keyword evidence="5" id="KW-1185">Reference proteome</keyword>
<evidence type="ECO:0000313" key="5">
    <source>
        <dbReference type="Proteomes" id="UP001174694"/>
    </source>
</evidence>
<dbReference type="EMBL" id="JANBVO010000002">
    <property type="protein sequence ID" value="KAJ9156719.1"/>
    <property type="molecule type" value="Genomic_DNA"/>
</dbReference>
<reference evidence="4" key="1">
    <citation type="submission" date="2022-07" db="EMBL/GenBank/DDBJ databases">
        <title>Fungi with potential for degradation of polypropylene.</title>
        <authorList>
            <person name="Gostincar C."/>
        </authorList>
    </citation>
    <scope>NUCLEOTIDE SEQUENCE</scope>
    <source>
        <strain evidence="4">EXF-13308</strain>
    </source>
</reference>
<evidence type="ECO:0000313" key="4">
    <source>
        <dbReference type="EMBL" id="KAJ9156719.1"/>
    </source>
</evidence>
<dbReference type="InterPro" id="IPR001806">
    <property type="entry name" value="Small_GTPase"/>
</dbReference>
<feature type="region of interest" description="Disordered" evidence="3">
    <location>
        <begin position="203"/>
        <end position="250"/>
    </location>
</feature>
<name>A0AA38S5T2_9PEZI</name>
<gene>
    <name evidence="4" type="ORF">NKR23_g1290</name>
</gene>
<dbReference type="PROSITE" id="PS51421">
    <property type="entry name" value="RAS"/>
    <property type="match status" value="1"/>
</dbReference>
<keyword evidence="2" id="KW-0342">GTP-binding</keyword>
<dbReference type="Pfam" id="PF00071">
    <property type="entry name" value="Ras"/>
    <property type="match status" value="1"/>
</dbReference>